<evidence type="ECO:0000259" key="2">
    <source>
        <dbReference type="Pfam" id="PF10433"/>
    </source>
</evidence>
<evidence type="ECO:0000313" key="3">
    <source>
        <dbReference type="Ensembl" id="ENSOTSP00005121483.1"/>
    </source>
</evidence>
<dbReference type="Proteomes" id="UP000694402">
    <property type="component" value="Unassembled WGS sequence"/>
</dbReference>
<name>A0AAZ3PZ27_ONCTS</name>
<dbReference type="InterPro" id="IPR015943">
    <property type="entry name" value="WD40/YVTN_repeat-like_dom_sf"/>
</dbReference>
<reference evidence="3" key="2">
    <citation type="submission" date="2025-08" db="UniProtKB">
        <authorList>
            <consortium name="Ensembl"/>
        </authorList>
    </citation>
    <scope>IDENTIFICATION</scope>
</reference>
<dbReference type="PANTHER" id="PTHR10644">
    <property type="entry name" value="DNA REPAIR/RNA PROCESSING CPSF FAMILY"/>
    <property type="match status" value="1"/>
</dbReference>
<keyword evidence="4" id="KW-1185">Reference proteome</keyword>
<reference evidence="3" key="3">
    <citation type="submission" date="2025-09" db="UniProtKB">
        <authorList>
            <consortium name="Ensembl"/>
        </authorList>
    </citation>
    <scope>IDENTIFICATION</scope>
</reference>
<sequence>MSYNYVVTAQKPTAVNACITGHFTSAEDLNLLIAKNTRLEIYVVTAEGLRPVKEVGMYGKIAVMELFRPKVSLLLPNSRPSTSAWRSCRSSTSTSCTAVRRPQSASSIR</sequence>
<gene>
    <name evidence="3" type="primary">DDB1</name>
</gene>
<evidence type="ECO:0000256" key="1">
    <source>
        <dbReference type="SAM" id="MobiDB-lite"/>
    </source>
</evidence>
<proteinExistence type="predicted"/>
<dbReference type="InterPro" id="IPR018846">
    <property type="entry name" value="Beta-prop_RSE1/DDB1/CPSF1_1st"/>
</dbReference>
<feature type="region of interest" description="Disordered" evidence="1">
    <location>
        <begin position="78"/>
        <end position="109"/>
    </location>
</feature>
<dbReference type="GeneTree" id="ENSGT00950000183151"/>
<dbReference type="InterPro" id="IPR050358">
    <property type="entry name" value="RSE1/DDB1/CFT1"/>
</dbReference>
<feature type="domain" description="RSE1/DDB1/CPSF1 first beta-propeller" evidence="2">
    <location>
        <begin position="14"/>
        <end position="71"/>
    </location>
</feature>
<dbReference type="AlphaFoldDB" id="A0AAZ3PZ27"/>
<protein>
    <recommendedName>
        <fullName evidence="2">RSE1/DDB1/CPSF1 first beta-propeller domain-containing protein</fullName>
    </recommendedName>
</protein>
<organism evidence="3 4">
    <name type="scientific">Oncorhynchus tshawytscha</name>
    <name type="common">Chinook salmon</name>
    <name type="synonym">Salmo tshawytscha</name>
    <dbReference type="NCBI Taxonomy" id="74940"/>
    <lineage>
        <taxon>Eukaryota</taxon>
        <taxon>Metazoa</taxon>
        <taxon>Chordata</taxon>
        <taxon>Craniata</taxon>
        <taxon>Vertebrata</taxon>
        <taxon>Euteleostomi</taxon>
        <taxon>Actinopterygii</taxon>
        <taxon>Neopterygii</taxon>
        <taxon>Teleostei</taxon>
        <taxon>Protacanthopterygii</taxon>
        <taxon>Salmoniformes</taxon>
        <taxon>Salmonidae</taxon>
        <taxon>Salmoninae</taxon>
        <taxon>Oncorhynchus</taxon>
    </lineage>
</organism>
<dbReference type="Pfam" id="PF10433">
    <property type="entry name" value="Beta-prop_RSE1_1st"/>
    <property type="match status" value="1"/>
</dbReference>
<accession>A0AAZ3PZ27</accession>
<dbReference type="Gene3D" id="2.130.10.10">
    <property type="entry name" value="YVTN repeat-like/Quinoprotein amine dehydrogenase"/>
    <property type="match status" value="1"/>
</dbReference>
<reference evidence="4" key="1">
    <citation type="journal article" date="2018" name="PLoS ONE">
        <title>Chinook salmon (Oncorhynchus tshawytscha) genome and transcriptome.</title>
        <authorList>
            <person name="Christensen K.A."/>
            <person name="Leong J.S."/>
            <person name="Sakhrani D."/>
            <person name="Biagi C.A."/>
            <person name="Minkley D.R."/>
            <person name="Withler R.E."/>
            <person name="Rondeau E.B."/>
            <person name="Koop B.F."/>
            <person name="Devlin R.H."/>
        </authorList>
    </citation>
    <scope>NUCLEOTIDE SEQUENCE [LARGE SCALE GENOMIC DNA]</scope>
</reference>
<dbReference type="Ensembl" id="ENSOTST00005158497.1">
    <property type="protein sequence ID" value="ENSOTSP00005121483.1"/>
    <property type="gene ID" value="ENSOTSG00005023483.2"/>
</dbReference>
<feature type="compositionally biased region" description="Low complexity" evidence="1">
    <location>
        <begin position="81"/>
        <end position="101"/>
    </location>
</feature>
<evidence type="ECO:0000313" key="4">
    <source>
        <dbReference type="Proteomes" id="UP000694402"/>
    </source>
</evidence>